<sequence length="245" mass="27002">MQTTRPFVMTIAGYDPSGGAGVLADIKTMEQLKTAGLAVCTAMTVQTESECLSLDWQPVESITETVQLLLKKYPVQAIKIGVVKDAAMLGEILEVISGNNTGIKIVWDPVLKSTSEFAFFDLDTLQQLDKVLDKISLITPNWDEYQMLDKNNLFEKSVCSVLMKGGHRKDRLGTDILWNNGVEIPILPSEESREYTAKHGSGCVLSSAIAGWLARGEDTETACRKAKLYVEHYLKSNPSLLGYHS</sequence>
<accession>A0ABU0TP04</accession>
<dbReference type="EC" id="2.7.1.49" evidence="2"/>
<dbReference type="Pfam" id="PF08543">
    <property type="entry name" value="Phos_pyr_kin"/>
    <property type="match status" value="1"/>
</dbReference>
<dbReference type="PANTHER" id="PTHR20858">
    <property type="entry name" value="PHOSPHOMETHYLPYRIMIDINE KINASE"/>
    <property type="match status" value="1"/>
</dbReference>
<dbReference type="Gene3D" id="3.40.1190.20">
    <property type="match status" value="1"/>
</dbReference>
<feature type="domain" description="Pyridoxamine kinase/Phosphomethylpyrimidine kinase" evidence="3">
    <location>
        <begin position="15"/>
        <end position="240"/>
    </location>
</feature>
<dbReference type="PANTHER" id="PTHR20858:SF17">
    <property type="entry name" value="HYDROXYMETHYLPYRIMIDINE_PHOSPHOMETHYLPYRIMIDINE KINASE THI20-RELATED"/>
    <property type="match status" value="1"/>
</dbReference>
<evidence type="ECO:0000256" key="2">
    <source>
        <dbReference type="ARBA" id="ARBA00012135"/>
    </source>
</evidence>
<evidence type="ECO:0000259" key="3">
    <source>
        <dbReference type="Pfam" id="PF08543"/>
    </source>
</evidence>
<dbReference type="GO" id="GO:0008972">
    <property type="term" value="F:phosphomethylpyrimidine kinase activity"/>
    <property type="evidence" value="ECO:0007669"/>
    <property type="project" value="UniProtKB-EC"/>
</dbReference>
<evidence type="ECO:0000256" key="1">
    <source>
        <dbReference type="ARBA" id="ARBA00004948"/>
    </source>
</evidence>
<dbReference type="EMBL" id="JAUTAL010000001">
    <property type="protein sequence ID" value="MDQ1097983.1"/>
    <property type="molecule type" value="Genomic_DNA"/>
</dbReference>
<keyword evidence="5" id="KW-1185">Reference proteome</keyword>
<comment type="pathway">
    <text evidence="1">Cofactor biosynthesis; thiamine diphosphate biosynthesis.</text>
</comment>
<keyword evidence="4" id="KW-0808">Transferase</keyword>
<dbReference type="SUPFAM" id="SSF53613">
    <property type="entry name" value="Ribokinase-like"/>
    <property type="match status" value="1"/>
</dbReference>
<organism evidence="4 5">
    <name type="scientific">Chryseobacterium camelliae</name>
    <dbReference type="NCBI Taxonomy" id="1265445"/>
    <lineage>
        <taxon>Bacteria</taxon>
        <taxon>Pseudomonadati</taxon>
        <taxon>Bacteroidota</taxon>
        <taxon>Flavobacteriia</taxon>
        <taxon>Flavobacteriales</taxon>
        <taxon>Weeksellaceae</taxon>
        <taxon>Chryseobacterium group</taxon>
        <taxon>Chryseobacterium</taxon>
    </lineage>
</organism>
<gene>
    <name evidence="4" type="ORF">QE404_003130</name>
</gene>
<dbReference type="Proteomes" id="UP001225072">
    <property type="component" value="Unassembled WGS sequence"/>
</dbReference>
<evidence type="ECO:0000313" key="5">
    <source>
        <dbReference type="Proteomes" id="UP001225072"/>
    </source>
</evidence>
<evidence type="ECO:0000313" key="4">
    <source>
        <dbReference type="EMBL" id="MDQ1097983.1"/>
    </source>
</evidence>
<name>A0ABU0TP04_9FLAO</name>
<keyword evidence="4" id="KW-0418">Kinase</keyword>
<comment type="caution">
    <text evidence="4">The sequence shown here is derived from an EMBL/GenBank/DDBJ whole genome shotgun (WGS) entry which is preliminary data.</text>
</comment>
<dbReference type="CDD" id="cd01169">
    <property type="entry name" value="HMPP_kinase"/>
    <property type="match status" value="1"/>
</dbReference>
<protein>
    <recommendedName>
        <fullName evidence="2">hydroxymethylpyrimidine kinase</fullName>
        <ecNumber evidence="2">2.7.1.49</ecNumber>
    </recommendedName>
</protein>
<dbReference type="InterPro" id="IPR013749">
    <property type="entry name" value="PM/HMP-P_kinase-1"/>
</dbReference>
<reference evidence="4 5" key="1">
    <citation type="submission" date="2023-07" db="EMBL/GenBank/DDBJ databases">
        <title>Functional and genomic diversity of the sorghum phyllosphere microbiome.</title>
        <authorList>
            <person name="Shade A."/>
        </authorList>
    </citation>
    <scope>NUCLEOTIDE SEQUENCE [LARGE SCALE GENOMIC DNA]</scope>
    <source>
        <strain evidence="4 5">SORGH_AS_1064</strain>
    </source>
</reference>
<dbReference type="GO" id="GO:0008902">
    <property type="term" value="F:hydroxymethylpyrimidine kinase activity"/>
    <property type="evidence" value="ECO:0007669"/>
    <property type="project" value="UniProtKB-EC"/>
</dbReference>
<dbReference type="RefSeq" id="WP_307451908.1">
    <property type="nucleotide sequence ID" value="NZ_JAUTAL010000001.1"/>
</dbReference>
<dbReference type="InterPro" id="IPR004399">
    <property type="entry name" value="HMP/HMP-P_kinase_dom"/>
</dbReference>
<dbReference type="InterPro" id="IPR029056">
    <property type="entry name" value="Ribokinase-like"/>
</dbReference>
<proteinExistence type="predicted"/>